<dbReference type="AlphaFoldDB" id="V6MBZ9"/>
<dbReference type="eggNOG" id="COG0457">
    <property type="taxonomic scope" value="Bacteria"/>
</dbReference>
<dbReference type="Gene3D" id="1.25.40.10">
    <property type="entry name" value="Tetratricopeptide repeat domain"/>
    <property type="match status" value="2"/>
</dbReference>
<keyword evidence="5" id="KW-1185">Reference proteome</keyword>
<dbReference type="PANTHER" id="PTHR45586">
    <property type="entry name" value="TPR REPEAT-CONTAINING PROTEIN PA4667"/>
    <property type="match status" value="1"/>
</dbReference>
<protein>
    <submittedName>
        <fullName evidence="4">Tfp pilus assembly protein PilF</fullName>
    </submittedName>
</protein>
<name>V6MBZ9_9BACL</name>
<dbReference type="PROSITE" id="PS50005">
    <property type="entry name" value="TPR"/>
    <property type="match status" value="2"/>
</dbReference>
<proteinExistence type="predicted"/>
<reference evidence="4 5" key="1">
    <citation type="journal article" date="2014" name="Genome Announc.">
        <title>Draft Genome Sequence of Brevibacillus panacihumi Strain W25, a Halotolerant Hydrocarbon-Degrading Bacterium.</title>
        <authorList>
            <person name="Wang X."/>
            <person name="Jin D."/>
            <person name="Zhou L."/>
            <person name="Wu L."/>
            <person name="An W."/>
            <person name="Chen Y."/>
            <person name="Zhao L."/>
        </authorList>
    </citation>
    <scope>NUCLEOTIDE SEQUENCE [LARGE SCALE GENOMIC DNA]</scope>
    <source>
        <strain evidence="4 5">W25</strain>
    </source>
</reference>
<dbReference type="Proteomes" id="UP000017973">
    <property type="component" value="Unassembled WGS sequence"/>
</dbReference>
<keyword evidence="2 3" id="KW-0802">TPR repeat</keyword>
<keyword evidence="1" id="KW-0677">Repeat</keyword>
<dbReference type="PANTHER" id="PTHR45586:SF1">
    <property type="entry name" value="LIPOPOLYSACCHARIDE ASSEMBLY PROTEIN B"/>
    <property type="match status" value="1"/>
</dbReference>
<dbReference type="HOGENOM" id="CLU_881862_0_0_9"/>
<feature type="repeat" description="TPR" evidence="3">
    <location>
        <begin position="67"/>
        <end position="100"/>
    </location>
</feature>
<evidence type="ECO:0000256" key="3">
    <source>
        <dbReference type="PROSITE-ProRule" id="PRU00339"/>
    </source>
</evidence>
<accession>V6MBZ9</accession>
<organism evidence="4 5">
    <name type="scientific">Brevibacillus panacihumi W25</name>
    <dbReference type="NCBI Taxonomy" id="1408254"/>
    <lineage>
        <taxon>Bacteria</taxon>
        <taxon>Bacillati</taxon>
        <taxon>Bacillota</taxon>
        <taxon>Bacilli</taxon>
        <taxon>Bacillales</taxon>
        <taxon>Paenibacillaceae</taxon>
        <taxon>Brevibacillus</taxon>
    </lineage>
</organism>
<comment type="caution">
    <text evidence="4">The sequence shown here is derived from an EMBL/GenBank/DDBJ whole genome shotgun (WGS) entry which is preliminary data.</text>
</comment>
<dbReference type="Pfam" id="PF13432">
    <property type="entry name" value="TPR_16"/>
    <property type="match status" value="1"/>
</dbReference>
<evidence type="ECO:0000256" key="1">
    <source>
        <dbReference type="ARBA" id="ARBA00022737"/>
    </source>
</evidence>
<dbReference type="Pfam" id="PF13181">
    <property type="entry name" value="TPR_8"/>
    <property type="match status" value="1"/>
</dbReference>
<dbReference type="STRING" id="1408254.T458_01590"/>
<dbReference type="InterPro" id="IPR019734">
    <property type="entry name" value="TPR_rpt"/>
</dbReference>
<evidence type="ECO:0000313" key="4">
    <source>
        <dbReference type="EMBL" id="EST56034.1"/>
    </source>
</evidence>
<dbReference type="Pfam" id="PF14559">
    <property type="entry name" value="TPR_19"/>
    <property type="match status" value="1"/>
</dbReference>
<evidence type="ECO:0000256" key="2">
    <source>
        <dbReference type="ARBA" id="ARBA00022803"/>
    </source>
</evidence>
<dbReference type="EMBL" id="AYJU01000001">
    <property type="protein sequence ID" value="EST56034.1"/>
    <property type="molecule type" value="Genomic_DNA"/>
</dbReference>
<gene>
    <name evidence="4" type="ORF">T458_01590</name>
</gene>
<dbReference type="SMART" id="SM00028">
    <property type="entry name" value="TPR"/>
    <property type="match status" value="5"/>
</dbReference>
<dbReference type="InterPro" id="IPR051012">
    <property type="entry name" value="CellSynth/LPSAsmb/PSIAsmb"/>
</dbReference>
<dbReference type="SUPFAM" id="SSF48452">
    <property type="entry name" value="TPR-like"/>
    <property type="match status" value="1"/>
</dbReference>
<dbReference type="PATRIC" id="fig|1408254.3.peg.326"/>
<dbReference type="InterPro" id="IPR011990">
    <property type="entry name" value="TPR-like_helical_dom_sf"/>
</dbReference>
<sequence length="342" mass="39014">MVYDQMKQQKTVLGRSFATVDPTYEVNGMPKKWLYVIDEAIKRIENDEVELGLTALQKVQEHGRELPEVMMYLAEVWYRLGHLEEASSLLSEILQKNPGMEPSLRRECQMLLAEIALDSADFETAQHLLYECKESGVESIQLDLLLADLYALQDLDEVAVKYLEQARQKEPDNQDILAALGNLHFRIGNDEEALRLLEQAGEESLEMLLSKGRSLAQNGHFEQAYQVFRQALVLDQSAEVLYGCSLMAFHIGRLEDAVELVNRLLALDEEYVAAYPLAADIYLSLGKTEKAIEALQQYVELSGFDLDHIKRLVALLTQAGRYEEAKDYQHLLNQWDDQSNEE</sequence>
<feature type="repeat" description="TPR" evidence="3">
    <location>
        <begin position="205"/>
        <end position="238"/>
    </location>
</feature>
<evidence type="ECO:0000313" key="5">
    <source>
        <dbReference type="Proteomes" id="UP000017973"/>
    </source>
</evidence>